<evidence type="ECO:0000256" key="2">
    <source>
        <dbReference type="ARBA" id="ARBA00006003"/>
    </source>
</evidence>
<evidence type="ECO:0000256" key="5">
    <source>
        <dbReference type="ARBA" id="ARBA00022692"/>
    </source>
</evidence>
<dbReference type="Gene3D" id="3.90.1480.20">
    <property type="entry name" value="Glycosyl transferase family 29"/>
    <property type="match status" value="1"/>
</dbReference>
<sequence>MSKRQKLYMPKMDTEMERIWPDPSVHMHSEHSKHMRGKEAAAAMWERFLEVLPDDDPSAGWSFDTCAVVGNGGSLRLYEQGGYINKHDCVIRFNRGPTAGFERHVG</sequence>
<dbReference type="Pfam" id="PF00777">
    <property type="entry name" value="Glyco_transf_29"/>
    <property type="match status" value="1"/>
</dbReference>
<keyword evidence="10" id="KW-0325">Glycoprotein</keyword>
<dbReference type="AlphaFoldDB" id="A0AAE0L791"/>
<dbReference type="PANTHER" id="PTHR11987">
    <property type="entry name" value="ALPHA-2,8-SIALYLTRANSFERASE"/>
    <property type="match status" value="1"/>
</dbReference>
<keyword evidence="6" id="KW-0735">Signal-anchor</keyword>
<keyword evidence="9" id="KW-0472">Membrane</keyword>
<dbReference type="InterPro" id="IPR001675">
    <property type="entry name" value="Glyco_trans_29"/>
</dbReference>
<evidence type="ECO:0000313" key="12">
    <source>
        <dbReference type="Proteomes" id="UP001190700"/>
    </source>
</evidence>
<proteinExistence type="inferred from homology"/>
<evidence type="ECO:0000256" key="9">
    <source>
        <dbReference type="ARBA" id="ARBA00023136"/>
    </source>
</evidence>
<accession>A0AAE0L791</accession>
<evidence type="ECO:0000256" key="3">
    <source>
        <dbReference type="ARBA" id="ARBA00022676"/>
    </source>
</evidence>
<comment type="subcellular location">
    <subcellularLocation>
        <location evidence="1">Golgi apparatus membrane</location>
        <topology evidence="1">Single-pass type II membrane protein</topology>
    </subcellularLocation>
</comment>
<evidence type="ECO:0000256" key="6">
    <source>
        <dbReference type="ARBA" id="ARBA00022968"/>
    </source>
</evidence>
<keyword evidence="3" id="KW-0328">Glycosyltransferase</keyword>
<keyword evidence="8" id="KW-0333">Golgi apparatus</keyword>
<dbReference type="Proteomes" id="UP001190700">
    <property type="component" value="Unassembled WGS sequence"/>
</dbReference>
<keyword evidence="5" id="KW-0812">Transmembrane</keyword>
<dbReference type="PANTHER" id="PTHR11987:SF36">
    <property type="entry name" value="SIA-ALPHA-2,3-GAL-BETA-1,4-GLCNAC-R:ALPHA 2,8-SIALYLTRANSFERASE"/>
    <property type="match status" value="1"/>
</dbReference>
<dbReference type="GO" id="GO:0000139">
    <property type="term" value="C:Golgi membrane"/>
    <property type="evidence" value="ECO:0007669"/>
    <property type="project" value="UniProtKB-SubCell"/>
</dbReference>
<evidence type="ECO:0000313" key="11">
    <source>
        <dbReference type="EMBL" id="KAK3274339.1"/>
    </source>
</evidence>
<dbReference type="InterPro" id="IPR050943">
    <property type="entry name" value="Glycosyltr_29_Sialyltrsf"/>
</dbReference>
<dbReference type="EMBL" id="LGRX02007785">
    <property type="protein sequence ID" value="KAK3274339.1"/>
    <property type="molecule type" value="Genomic_DNA"/>
</dbReference>
<keyword evidence="7" id="KW-1133">Transmembrane helix</keyword>
<gene>
    <name evidence="11" type="ORF">CYMTET_17475</name>
</gene>
<comment type="similarity">
    <text evidence="2">Belongs to the glycosyltransferase 29 family.</text>
</comment>
<evidence type="ECO:0000256" key="8">
    <source>
        <dbReference type="ARBA" id="ARBA00023034"/>
    </source>
</evidence>
<dbReference type="InterPro" id="IPR038578">
    <property type="entry name" value="GT29-like_sf"/>
</dbReference>
<organism evidence="11 12">
    <name type="scientific">Cymbomonas tetramitiformis</name>
    <dbReference type="NCBI Taxonomy" id="36881"/>
    <lineage>
        <taxon>Eukaryota</taxon>
        <taxon>Viridiplantae</taxon>
        <taxon>Chlorophyta</taxon>
        <taxon>Pyramimonadophyceae</taxon>
        <taxon>Pyramimonadales</taxon>
        <taxon>Pyramimonadaceae</taxon>
        <taxon>Cymbomonas</taxon>
    </lineage>
</organism>
<keyword evidence="12" id="KW-1185">Reference proteome</keyword>
<evidence type="ECO:0000256" key="4">
    <source>
        <dbReference type="ARBA" id="ARBA00022679"/>
    </source>
</evidence>
<evidence type="ECO:0000256" key="10">
    <source>
        <dbReference type="ARBA" id="ARBA00023180"/>
    </source>
</evidence>
<comment type="caution">
    <text evidence="11">The sequence shown here is derived from an EMBL/GenBank/DDBJ whole genome shotgun (WGS) entry which is preliminary data.</text>
</comment>
<evidence type="ECO:0000256" key="7">
    <source>
        <dbReference type="ARBA" id="ARBA00022989"/>
    </source>
</evidence>
<evidence type="ECO:0000256" key="1">
    <source>
        <dbReference type="ARBA" id="ARBA00004323"/>
    </source>
</evidence>
<reference evidence="11 12" key="1">
    <citation type="journal article" date="2015" name="Genome Biol. Evol.">
        <title>Comparative Genomics of a Bacterivorous Green Alga Reveals Evolutionary Causalities and Consequences of Phago-Mixotrophic Mode of Nutrition.</title>
        <authorList>
            <person name="Burns J.A."/>
            <person name="Paasch A."/>
            <person name="Narechania A."/>
            <person name="Kim E."/>
        </authorList>
    </citation>
    <scope>NUCLEOTIDE SEQUENCE [LARGE SCALE GENOMIC DNA]</scope>
    <source>
        <strain evidence="11 12">PLY_AMNH</strain>
    </source>
</reference>
<name>A0AAE0L791_9CHLO</name>
<keyword evidence="4" id="KW-0808">Transferase</keyword>
<protein>
    <submittedName>
        <fullName evidence="11">Uncharacterized protein</fullName>
    </submittedName>
</protein>
<dbReference type="GO" id="GO:0008373">
    <property type="term" value="F:sialyltransferase activity"/>
    <property type="evidence" value="ECO:0007669"/>
    <property type="project" value="InterPro"/>
</dbReference>